<keyword evidence="1" id="KW-0812">Transmembrane</keyword>
<organism evidence="2 3">
    <name type="scientific">Neorhodopirellula pilleata</name>
    <dbReference type="NCBI Taxonomy" id="2714738"/>
    <lineage>
        <taxon>Bacteria</taxon>
        <taxon>Pseudomonadati</taxon>
        <taxon>Planctomycetota</taxon>
        <taxon>Planctomycetia</taxon>
        <taxon>Pirellulales</taxon>
        <taxon>Pirellulaceae</taxon>
        <taxon>Neorhodopirellula</taxon>
    </lineage>
</organism>
<comment type="caution">
    <text evidence="2">The sequence shown here is derived from an EMBL/GenBank/DDBJ whole genome shotgun (WGS) entry which is preliminary data.</text>
</comment>
<reference evidence="2 3" key="1">
    <citation type="submission" date="2019-02" db="EMBL/GenBank/DDBJ databases">
        <title>Deep-cultivation of Planctomycetes and their phenomic and genomic characterization uncovers novel biology.</title>
        <authorList>
            <person name="Wiegand S."/>
            <person name="Jogler M."/>
            <person name="Boedeker C."/>
            <person name="Pinto D."/>
            <person name="Vollmers J."/>
            <person name="Rivas-Marin E."/>
            <person name="Kohn T."/>
            <person name="Peeters S.H."/>
            <person name="Heuer A."/>
            <person name="Rast P."/>
            <person name="Oberbeckmann S."/>
            <person name="Bunk B."/>
            <person name="Jeske O."/>
            <person name="Meyerdierks A."/>
            <person name="Storesund J.E."/>
            <person name="Kallscheuer N."/>
            <person name="Luecker S."/>
            <person name="Lage O.M."/>
            <person name="Pohl T."/>
            <person name="Merkel B.J."/>
            <person name="Hornburger P."/>
            <person name="Mueller R.-W."/>
            <person name="Bruemmer F."/>
            <person name="Labrenz M."/>
            <person name="Spormann A.M."/>
            <person name="Op Den Camp H."/>
            <person name="Overmann J."/>
            <person name="Amann R."/>
            <person name="Jetten M.S.M."/>
            <person name="Mascher T."/>
            <person name="Medema M.H."/>
            <person name="Devos D.P."/>
            <person name="Kaster A.-K."/>
            <person name="Ovreas L."/>
            <person name="Rohde M."/>
            <person name="Galperin M.Y."/>
            <person name="Jogler C."/>
        </authorList>
    </citation>
    <scope>NUCLEOTIDE SEQUENCE [LARGE SCALE GENOMIC DNA]</scope>
    <source>
        <strain evidence="2 3">Pla100</strain>
    </source>
</reference>
<sequence>MLLKVLGICAGLLGLALTVFAVMAWRELNSAATSELPPSPDSMPLLEIVGPELFDTRDPGVKPAKPADLAQAALKRIYIIGGGSFILLVVGILMLVLPHGPRTDQRSS</sequence>
<feature type="transmembrane region" description="Helical" evidence="1">
    <location>
        <begin position="77"/>
        <end position="97"/>
    </location>
</feature>
<name>A0A5C6AUH9_9BACT</name>
<gene>
    <name evidence="2" type="ORF">Pla100_15600</name>
</gene>
<evidence type="ECO:0000313" key="3">
    <source>
        <dbReference type="Proteomes" id="UP000316213"/>
    </source>
</evidence>
<evidence type="ECO:0000256" key="1">
    <source>
        <dbReference type="SAM" id="Phobius"/>
    </source>
</evidence>
<keyword evidence="3" id="KW-1185">Reference proteome</keyword>
<proteinExistence type="predicted"/>
<protein>
    <submittedName>
        <fullName evidence="2">Uncharacterized protein</fullName>
    </submittedName>
</protein>
<keyword evidence="1" id="KW-1133">Transmembrane helix</keyword>
<dbReference type="EMBL" id="SJPM01000002">
    <property type="protein sequence ID" value="TWU01824.1"/>
    <property type="molecule type" value="Genomic_DNA"/>
</dbReference>
<dbReference type="Proteomes" id="UP000316213">
    <property type="component" value="Unassembled WGS sequence"/>
</dbReference>
<dbReference type="AlphaFoldDB" id="A0A5C6AUH9"/>
<evidence type="ECO:0000313" key="2">
    <source>
        <dbReference type="EMBL" id="TWU01824.1"/>
    </source>
</evidence>
<keyword evidence="1" id="KW-0472">Membrane</keyword>
<accession>A0A5C6AUH9</accession>